<dbReference type="Pfam" id="PF07791">
    <property type="entry name" value="Imm11"/>
    <property type="match status" value="1"/>
</dbReference>
<keyword evidence="3" id="KW-1185">Reference proteome</keyword>
<sequence length="186" mass="20803">MKYFNWTFSALPHSTWFVGEPRSVDGEVVDAWNFKKCERYATRQGGVVSAVKVQGSSAGCFFGAFDIPFVSEGVKGLLGGFEQDIQFIPVGINGVEYFILNVLAEVECVDEDVSLFSKWEGGSLIRPDKAGQYKYFEKLIVDAERAKGFNIFRLAGWRVALIVSEEFKSCIEKVGQGDTIFIPVWK</sequence>
<dbReference type="RefSeq" id="WP_284196152.1">
    <property type="nucleotide sequence ID" value="NZ_BSOG01000002.1"/>
</dbReference>
<evidence type="ECO:0000313" key="2">
    <source>
        <dbReference type="EMBL" id="GLR13035.1"/>
    </source>
</evidence>
<gene>
    <name evidence="2" type="ORF">GCM10007907_18250</name>
</gene>
<evidence type="ECO:0000313" key="3">
    <source>
        <dbReference type="Proteomes" id="UP001156706"/>
    </source>
</evidence>
<organism evidence="2 3">
    <name type="scientific">Chitinimonas prasina</name>
    <dbReference type="NCBI Taxonomy" id="1434937"/>
    <lineage>
        <taxon>Bacteria</taxon>
        <taxon>Pseudomonadati</taxon>
        <taxon>Pseudomonadota</taxon>
        <taxon>Betaproteobacteria</taxon>
        <taxon>Neisseriales</taxon>
        <taxon>Chitinibacteraceae</taxon>
        <taxon>Chitinimonas</taxon>
    </lineage>
</organism>
<comment type="caution">
    <text evidence="2">The sequence shown here is derived from an EMBL/GenBank/DDBJ whole genome shotgun (WGS) entry which is preliminary data.</text>
</comment>
<evidence type="ECO:0000259" key="1">
    <source>
        <dbReference type="Pfam" id="PF07791"/>
    </source>
</evidence>
<feature type="domain" description="Immunity MXAN-0049 protein" evidence="1">
    <location>
        <begin position="70"/>
        <end position="173"/>
    </location>
</feature>
<reference evidence="3" key="1">
    <citation type="journal article" date="2019" name="Int. J. Syst. Evol. Microbiol.">
        <title>The Global Catalogue of Microorganisms (GCM) 10K type strain sequencing project: providing services to taxonomists for standard genome sequencing and annotation.</title>
        <authorList>
            <consortium name="The Broad Institute Genomics Platform"/>
            <consortium name="The Broad Institute Genome Sequencing Center for Infectious Disease"/>
            <person name="Wu L."/>
            <person name="Ma J."/>
        </authorList>
    </citation>
    <scope>NUCLEOTIDE SEQUENCE [LARGE SCALE GENOMIC DNA]</scope>
    <source>
        <strain evidence="3">NBRC 110044</strain>
    </source>
</reference>
<proteinExistence type="predicted"/>
<dbReference type="EMBL" id="BSOG01000002">
    <property type="protein sequence ID" value="GLR13035.1"/>
    <property type="molecule type" value="Genomic_DNA"/>
</dbReference>
<protein>
    <recommendedName>
        <fullName evidence="1">Immunity MXAN-0049 protein domain-containing protein</fullName>
    </recommendedName>
</protein>
<accession>A0ABQ5YDL6</accession>
<dbReference type="InterPro" id="IPR012433">
    <property type="entry name" value="Imm11"/>
</dbReference>
<name>A0ABQ5YDL6_9NEIS</name>
<dbReference type="Proteomes" id="UP001156706">
    <property type="component" value="Unassembled WGS sequence"/>
</dbReference>